<dbReference type="Pfam" id="PF04226">
    <property type="entry name" value="Transgly_assoc"/>
    <property type="match status" value="1"/>
</dbReference>
<comment type="similarity">
    <text evidence="2">Belongs to the UPF0410 family.</text>
</comment>
<evidence type="ECO:0000256" key="4">
    <source>
        <dbReference type="ARBA" id="ARBA00022692"/>
    </source>
</evidence>
<keyword evidence="4" id="KW-0812">Transmembrane</keyword>
<keyword evidence="6" id="KW-0472">Membrane</keyword>
<dbReference type="GO" id="GO:0005886">
    <property type="term" value="C:plasma membrane"/>
    <property type="evidence" value="ECO:0007669"/>
    <property type="project" value="UniProtKB-SubCell"/>
</dbReference>
<keyword evidence="8" id="KW-1185">Reference proteome</keyword>
<reference evidence="8" key="1">
    <citation type="submission" date="2020-01" db="EMBL/GenBank/DDBJ databases">
        <authorList>
            <person name="Fang Y."/>
            <person name="Sun R."/>
            <person name="Nie L."/>
            <person name="He J."/>
            <person name="Hao L."/>
            <person name="Wang L."/>
            <person name="Su S."/>
            <person name="Lv E."/>
            <person name="Zhang Z."/>
            <person name="Xie R."/>
            <person name="Liu H."/>
        </authorList>
    </citation>
    <scope>NUCLEOTIDE SEQUENCE [LARGE SCALE GENOMIC DNA]</scope>
    <source>
        <strain evidence="8">XCT-53</strain>
    </source>
</reference>
<keyword evidence="5" id="KW-1133">Transmembrane helix</keyword>
<gene>
    <name evidence="7" type="ORF">GWI72_05785</name>
</gene>
<dbReference type="PANTHER" id="PTHR33884:SF3">
    <property type="entry name" value="UPF0410 PROTEIN YMGE"/>
    <property type="match status" value="1"/>
</dbReference>
<name>A0A7X5J7R3_9HYPH</name>
<dbReference type="RefSeq" id="WP_161672791.1">
    <property type="nucleotide sequence ID" value="NZ_JAABLP010000001.1"/>
</dbReference>
<organism evidence="7 8">
    <name type="scientific">Pannonibacter tanglangensis</name>
    <dbReference type="NCBI Taxonomy" id="2750084"/>
    <lineage>
        <taxon>Bacteria</taxon>
        <taxon>Pseudomonadati</taxon>
        <taxon>Pseudomonadota</taxon>
        <taxon>Alphaproteobacteria</taxon>
        <taxon>Hyphomicrobiales</taxon>
        <taxon>Stappiaceae</taxon>
        <taxon>Pannonibacter</taxon>
    </lineage>
</organism>
<dbReference type="PANTHER" id="PTHR33884">
    <property type="entry name" value="UPF0410 PROTEIN YMGE"/>
    <property type="match status" value="1"/>
</dbReference>
<evidence type="ECO:0000313" key="8">
    <source>
        <dbReference type="Proteomes" id="UP000586722"/>
    </source>
</evidence>
<dbReference type="AlphaFoldDB" id="A0A7X5J7R3"/>
<sequence length="82" mass="8348">MDTKAIVIWCVIGLVAGWLASFIVGGGGLFRYLLTGLIGAFVGGFLVKSTGISVNVGHPLLNEVLVAAIGAVVVVLVARILA</sequence>
<evidence type="ECO:0000256" key="3">
    <source>
        <dbReference type="ARBA" id="ARBA00022475"/>
    </source>
</evidence>
<evidence type="ECO:0000256" key="1">
    <source>
        <dbReference type="ARBA" id="ARBA00004651"/>
    </source>
</evidence>
<comment type="subcellular location">
    <subcellularLocation>
        <location evidence="1">Cell membrane</location>
        <topology evidence="1">Multi-pass membrane protein</topology>
    </subcellularLocation>
</comment>
<evidence type="ECO:0000256" key="5">
    <source>
        <dbReference type="ARBA" id="ARBA00022989"/>
    </source>
</evidence>
<dbReference type="InterPro" id="IPR007341">
    <property type="entry name" value="Transgly_assoc"/>
</dbReference>
<proteinExistence type="inferred from homology"/>
<dbReference type="EMBL" id="JAABLQ010000001">
    <property type="protein sequence ID" value="NBN77777.1"/>
    <property type="molecule type" value="Genomic_DNA"/>
</dbReference>
<dbReference type="Proteomes" id="UP000586722">
    <property type="component" value="Unassembled WGS sequence"/>
</dbReference>
<comment type="caution">
    <text evidence="7">The sequence shown here is derived from an EMBL/GenBank/DDBJ whole genome shotgun (WGS) entry which is preliminary data.</text>
</comment>
<evidence type="ECO:0000256" key="6">
    <source>
        <dbReference type="ARBA" id="ARBA00023136"/>
    </source>
</evidence>
<evidence type="ECO:0000313" key="7">
    <source>
        <dbReference type="EMBL" id="NBN77777.1"/>
    </source>
</evidence>
<evidence type="ECO:0000256" key="2">
    <source>
        <dbReference type="ARBA" id="ARBA00011006"/>
    </source>
</evidence>
<accession>A0A7X5J7R3</accession>
<protein>
    <submittedName>
        <fullName evidence="7">GlsB/YeaQ/YmgE family stress response membrane protein</fullName>
    </submittedName>
</protein>
<keyword evidence="3" id="KW-1003">Cell membrane</keyword>